<keyword evidence="4" id="KW-1185">Reference proteome</keyword>
<reference evidence="3" key="1">
    <citation type="journal article" date="2021" name="ISME J.">
        <title>Genomic evolution of the class Acidithiobacillia: deep-branching Proteobacteria living in extreme acidic conditions.</title>
        <authorList>
            <person name="Moya-Beltran A."/>
            <person name="Beard S."/>
            <person name="Rojas-Villalobos C."/>
            <person name="Issotta F."/>
            <person name="Gallardo Y."/>
            <person name="Ulloa R."/>
            <person name="Giaveno A."/>
            <person name="Degli Esposti M."/>
            <person name="Johnson D.B."/>
            <person name="Quatrini R."/>
        </authorList>
    </citation>
    <scope>NUCLEOTIDE SEQUENCE</scope>
    <source>
        <strain evidence="3">VAN18-1</strain>
    </source>
</reference>
<dbReference type="AlphaFoldDB" id="A0AAE2YQD2"/>
<dbReference type="Pfam" id="PF03524">
    <property type="entry name" value="CagX"/>
    <property type="match status" value="1"/>
</dbReference>
<proteinExistence type="inferred from homology"/>
<dbReference type="Proteomes" id="UP001197378">
    <property type="component" value="Unassembled WGS sequence"/>
</dbReference>
<accession>A0AAE2YQD2</accession>
<sequence>MEKALVAAYEAGRTQNLPPIAGTNGEVLYAYGQSLPTLVTAPLHTSLLVLQAGMQHPKAVGLSPAYWQVNQLMAGNQPEMAITPRFAGLHGNLVVTGTSATGKPLNYVIEVTSDAARYTPMIGFYYPYAIIRTWKQEDAASRTLQEKVNRETVAVLPSTNVADLNFRWSMHCSGGGWFSSSDCDSILPERVFDDGRQTFIQFRPGQGSRGGIPSILAENAAGQNAIINTTYRDGYYIVDGVPDRILLIAGKGSSGKVVKLVHESH</sequence>
<dbReference type="InterPro" id="IPR033645">
    <property type="entry name" value="VirB9/CagX/TrbG_C"/>
</dbReference>
<dbReference type="CDD" id="cd06911">
    <property type="entry name" value="VirB9_CagX_TrbG"/>
    <property type="match status" value="1"/>
</dbReference>
<evidence type="ECO:0000313" key="4">
    <source>
        <dbReference type="Proteomes" id="UP001197378"/>
    </source>
</evidence>
<evidence type="ECO:0000256" key="2">
    <source>
        <dbReference type="ARBA" id="ARBA00022729"/>
    </source>
</evidence>
<gene>
    <name evidence="3" type="ORF">HFQ13_08450</name>
</gene>
<organism evidence="3 4">
    <name type="scientific">Igneacidithiobacillus copahuensis</name>
    <dbReference type="NCBI Taxonomy" id="2724909"/>
    <lineage>
        <taxon>Bacteria</taxon>
        <taxon>Pseudomonadati</taxon>
        <taxon>Pseudomonadota</taxon>
        <taxon>Acidithiobacillia</taxon>
        <taxon>Acidithiobacillales</taxon>
        <taxon>Acidithiobacillaceae</taxon>
        <taxon>Igneacidithiobacillus</taxon>
    </lineage>
</organism>
<protein>
    <submittedName>
        <fullName evidence="3">TrbG/VirB9 family P-type conjugative transfer protein</fullName>
    </submittedName>
</protein>
<evidence type="ECO:0000313" key="3">
    <source>
        <dbReference type="EMBL" id="MBU2788232.1"/>
    </source>
</evidence>
<dbReference type="Gene3D" id="2.60.40.2500">
    <property type="match status" value="1"/>
</dbReference>
<evidence type="ECO:0000256" key="1">
    <source>
        <dbReference type="ARBA" id="ARBA00006135"/>
    </source>
</evidence>
<dbReference type="InterPro" id="IPR038161">
    <property type="entry name" value="VirB9/CagX/TrbG_C_sf"/>
</dbReference>
<dbReference type="InterPro" id="IPR010258">
    <property type="entry name" value="Conjugal_tfr_TrbG/VirB9/CagX"/>
</dbReference>
<comment type="caution">
    <text evidence="3">The sequence shown here is derived from an EMBL/GenBank/DDBJ whole genome shotgun (WGS) entry which is preliminary data.</text>
</comment>
<dbReference type="EMBL" id="JAAXYO010000123">
    <property type="protein sequence ID" value="MBU2788232.1"/>
    <property type="molecule type" value="Genomic_DNA"/>
</dbReference>
<keyword evidence="2" id="KW-0732">Signal</keyword>
<name>A0AAE2YQD2_9PROT</name>
<comment type="similarity">
    <text evidence="1">Belongs to the TrbG/VirB9 family.</text>
</comment>